<dbReference type="PROSITE" id="PS00028">
    <property type="entry name" value="ZINC_FINGER_C2H2_1"/>
    <property type="match status" value="1"/>
</dbReference>
<accession>A0A022RFK3</accession>
<evidence type="ECO:0000313" key="4">
    <source>
        <dbReference type="Proteomes" id="UP000030748"/>
    </source>
</evidence>
<evidence type="ECO:0000256" key="1">
    <source>
        <dbReference type="SAM" id="MobiDB-lite"/>
    </source>
</evidence>
<evidence type="ECO:0000259" key="2">
    <source>
        <dbReference type="PROSITE" id="PS00028"/>
    </source>
</evidence>
<gene>
    <name evidence="3" type="ORF">MIMGU_mgv1a004239mg</name>
</gene>
<dbReference type="InterPro" id="IPR013087">
    <property type="entry name" value="Znf_C2H2_type"/>
</dbReference>
<dbReference type="AlphaFoldDB" id="A0A022RFK3"/>
<feature type="compositionally biased region" description="Basic and acidic residues" evidence="1">
    <location>
        <begin position="58"/>
        <end position="76"/>
    </location>
</feature>
<feature type="region of interest" description="Disordered" evidence="1">
    <location>
        <begin position="58"/>
        <end position="84"/>
    </location>
</feature>
<name>A0A022RFK3_ERYGU</name>
<dbReference type="Proteomes" id="UP000030748">
    <property type="component" value="Unassembled WGS sequence"/>
</dbReference>
<protein>
    <recommendedName>
        <fullName evidence="2">C2H2-type domain-containing protein</fullName>
    </recommendedName>
</protein>
<dbReference type="EMBL" id="KI630464">
    <property type="protein sequence ID" value="EYU38966.1"/>
    <property type="molecule type" value="Genomic_DNA"/>
</dbReference>
<proteinExistence type="predicted"/>
<evidence type="ECO:0000313" key="3">
    <source>
        <dbReference type="EMBL" id="EYU38966.1"/>
    </source>
</evidence>
<dbReference type="STRING" id="4155.A0A022RFK3"/>
<sequence>MDSHGHKTAATSTGHEVHICSRCKWPFPNPHPSAKHRRAHKRVCGTVEGYKLIHSEEEHDRHLSISDDEHASDSENHTPSPNLVKKKAEDFASGEGAGAKSNRSEDDVFSDAVTEFSDSGISPSLVERLVMEENPLEDDDPIKTAEKPDITEQVNDPTRIVEMNLQPNIIKSDVSREIAVESQSLNESDIQREEDKLASITLDSEKGEVVSVSEPAFTVQHESLHASVTAKRIPTETVCENAPVEVKEVSVDEDKTTIEFKKDVDHVEEKPNSVILETVNENGEAGGSAVVSDAKILQELSKTESSDNVLEKPVEVLVQTCKIKSMKSKDLIVLKATVVQFQVRLFIYQDLNYFKILLTLSFQSNTGVAETNSPSPDTLIIETNSEKQKIEVETFEPPSFMTLVQSGNQDKADEKEGWFPSLTNVSKESEGRKKNEEIIAKVTNSSPMKQRHGSLKTLLDEVNSPNKKQVPDFDDDANQKNGTEKPNKEEVNGNNKHVEEWDSPAKYPIEIKKEKKTKKGKPFWVPFMCCSSAASREV</sequence>
<dbReference type="PANTHER" id="PTHR35746">
    <property type="entry name" value="PENTATRICOPEPTIDE REPEAT (PPR) SUPERFAMILY PROTEIN"/>
    <property type="match status" value="1"/>
</dbReference>
<organism evidence="3 4">
    <name type="scientific">Erythranthe guttata</name>
    <name type="common">Yellow monkey flower</name>
    <name type="synonym">Mimulus guttatus</name>
    <dbReference type="NCBI Taxonomy" id="4155"/>
    <lineage>
        <taxon>Eukaryota</taxon>
        <taxon>Viridiplantae</taxon>
        <taxon>Streptophyta</taxon>
        <taxon>Embryophyta</taxon>
        <taxon>Tracheophyta</taxon>
        <taxon>Spermatophyta</taxon>
        <taxon>Magnoliopsida</taxon>
        <taxon>eudicotyledons</taxon>
        <taxon>Gunneridae</taxon>
        <taxon>Pentapetalae</taxon>
        <taxon>asterids</taxon>
        <taxon>lamiids</taxon>
        <taxon>Lamiales</taxon>
        <taxon>Phrymaceae</taxon>
        <taxon>Erythranthe</taxon>
    </lineage>
</organism>
<keyword evidence="4" id="KW-1185">Reference proteome</keyword>
<dbReference type="PANTHER" id="PTHR35746:SF1">
    <property type="entry name" value="PENTATRICOPEPTIDE REPEAT (PPR) SUPERFAMILY PROTEIN"/>
    <property type="match status" value="1"/>
</dbReference>
<feature type="region of interest" description="Disordered" evidence="1">
    <location>
        <begin position="459"/>
        <end position="517"/>
    </location>
</feature>
<feature type="compositionally biased region" description="Basic and acidic residues" evidence="1">
    <location>
        <begin position="482"/>
        <end position="500"/>
    </location>
</feature>
<feature type="domain" description="C2H2-type" evidence="2">
    <location>
        <begin position="20"/>
        <end position="40"/>
    </location>
</feature>
<reference evidence="3 4" key="1">
    <citation type="journal article" date="2013" name="Proc. Natl. Acad. Sci. U.S.A.">
        <title>Fine-scale variation in meiotic recombination in Mimulus inferred from population shotgun sequencing.</title>
        <authorList>
            <person name="Hellsten U."/>
            <person name="Wright K.M."/>
            <person name="Jenkins J."/>
            <person name="Shu S."/>
            <person name="Yuan Y."/>
            <person name="Wessler S.R."/>
            <person name="Schmutz J."/>
            <person name="Willis J.H."/>
            <person name="Rokhsar D.S."/>
        </authorList>
    </citation>
    <scope>NUCLEOTIDE SEQUENCE [LARGE SCALE GENOMIC DNA]</scope>
    <source>
        <strain evidence="4">cv. DUN x IM62</strain>
    </source>
</reference>